<sequence>MTLTIKEYDALLCVDNVQLKKIYVKEPKPMTFKKKLTKYLEKDRSVCFGYLRTGHLSKGSQPHRSHGSGFL</sequence>
<accession>A0A7J9CX17</accession>
<dbReference type="AlphaFoldDB" id="A0A7J9CX17"/>
<evidence type="ECO:0000313" key="1">
    <source>
        <dbReference type="EMBL" id="MBA0752982.1"/>
    </source>
</evidence>
<evidence type="ECO:0000313" key="2">
    <source>
        <dbReference type="Proteomes" id="UP000593579"/>
    </source>
</evidence>
<comment type="caution">
    <text evidence="1">The sequence shown here is derived from an EMBL/GenBank/DDBJ whole genome shotgun (WGS) entry which is preliminary data.</text>
</comment>
<keyword evidence="2" id="KW-1185">Reference proteome</keyword>
<gene>
    <name evidence="1" type="ORF">Gogos_020884</name>
</gene>
<dbReference type="EMBL" id="JABEZY010041963">
    <property type="protein sequence ID" value="MBA0752982.1"/>
    <property type="molecule type" value="Genomic_DNA"/>
</dbReference>
<dbReference type="OrthoDB" id="999756at2759"/>
<reference evidence="1 2" key="1">
    <citation type="journal article" date="2019" name="Genome Biol. Evol.">
        <title>Insights into the evolution of the New World diploid cottons (Gossypium, subgenus Houzingenia) based on genome sequencing.</title>
        <authorList>
            <person name="Grover C.E."/>
            <person name="Arick M.A. 2nd"/>
            <person name="Thrash A."/>
            <person name="Conover J.L."/>
            <person name="Sanders W.S."/>
            <person name="Peterson D.G."/>
            <person name="Frelichowski J.E."/>
            <person name="Scheffler J.A."/>
            <person name="Scheffler B.E."/>
            <person name="Wendel J.F."/>
        </authorList>
    </citation>
    <scope>NUCLEOTIDE SEQUENCE [LARGE SCALE GENOMIC DNA]</scope>
    <source>
        <strain evidence="1">5</strain>
        <tissue evidence="1">Leaf</tissue>
    </source>
</reference>
<name>A0A7J9CX17_GOSGO</name>
<protein>
    <submittedName>
        <fullName evidence="1">Uncharacterized protein</fullName>
    </submittedName>
</protein>
<dbReference type="Proteomes" id="UP000593579">
    <property type="component" value="Unassembled WGS sequence"/>
</dbReference>
<proteinExistence type="predicted"/>
<organism evidence="1 2">
    <name type="scientific">Gossypium gossypioides</name>
    <name type="common">Mexican cotton</name>
    <name type="synonym">Selera gossypioides</name>
    <dbReference type="NCBI Taxonomy" id="34282"/>
    <lineage>
        <taxon>Eukaryota</taxon>
        <taxon>Viridiplantae</taxon>
        <taxon>Streptophyta</taxon>
        <taxon>Embryophyta</taxon>
        <taxon>Tracheophyta</taxon>
        <taxon>Spermatophyta</taxon>
        <taxon>Magnoliopsida</taxon>
        <taxon>eudicotyledons</taxon>
        <taxon>Gunneridae</taxon>
        <taxon>Pentapetalae</taxon>
        <taxon>rosids</taxon>
        <taxon>malvids</taxon>
        <taxon>Malvales</taxon>
        <taxon>Malvaceae</taxon>
        <taxon>Malvoideae</taxon>
        <taxon>Gossypium</taxon>
    </lineage>
</organism>